<dbReference type="KEGG" id="cput:CONPUDRAFT_144291"/>
<evidence type="ECO:0000313" key="3">
    <source>
        <dbReference type="Proteomes" id="UP000053558"/>
    </source>
</evidence>
<sequence>MSCGHMFSPLNVSTGVPPETPEQLIADSLRLVGSTTVCGTFYGFMTACAGACVYQTLNSHKPLRRSGLRTAFQLLFVGLLWLCGTIVVVALAQDVDTVYVRNRLLEPGPHAYNDFKLIPVFVLDTAYYVSMVLADGVMVWRFKVIWHNWPLRRTLFALVSLIYALSIVASLVSVIVASLDCSDCPKILGQSIELGFTSSVALNVLTTALMASKLYRFRNRIIKAPMSDSSPSLYANIASMLAESCALYTIFSVLFIVLNTMHHAGKYVVFGALSQVQVIAPLLVVLRLSSGKAWREEQDACVGAALEGQNTLVFSRTVLASAIAVEGGELGGGETVDRMTGGNAGQSEVASPMNGGAMQRDHNRGMTHGSTTCLESEGHEMRSMGCDTSETLGVGGPSNGGCGEGLVGKSRLFASL</sequence>
<keyword evidence="1" id="KW-0812">Transmembrane</keyword>
<dbReference type="OrthoDB" id="2641762at2759"/>
<feature type="transmembrane region" description="Helical" evidence="1">
    <location>
        <begin position="115"/>
        <end position="134"/>
    </location>
</feature>
<keyword evidence="1" id="KW-1133">Transmembrane helix</keyword>
<proteinExistence type="predicted"/>
<evidence type="ECO:0000256" key="1">
    <source>
        <dbReference type="SAM" id="Phobius"/>
    </source>
</evidence>
<evidence type="ECO:0000313" key="2">
    <source>
        <dbReference type="EMBL" id="EIW81571.1"/>
    </source>
</evidence>
<feature type="transmembrane region" description="Helical" evidence="1">
    <location>
        <begin position="74"/>
        <end position="95"/>
    </location>
</feature>
<feature type="transmembrane region" description="Helical" evidence="1">
    <location>
        <begin position="233"/>
        <end position="258"/>
    </location>
</feature>
<feature type="transmembrane region" description="Helical" evidence="1">
    <location>
        <begin position="155"/>
        <end position="179"/>
    </location>
</feature>
<feature type="transmembrane region" description="Helical" evidence="1">
    <location>
        <begin position="191"/>
        <end position="212"/>
    </location>
</feature>
<comment type="caution">
    <text evidence="2">The sequence shown here is derived from an EMBL/GenBank/DDBJ whole genome shotgun (WGS) entry which is preliminary data.</text>
</comment>
<dbReference type="Proteomes" id="UP000053558">
    <property type="component" value="Unassembled WGS sequence"/>
</dbReference>
<dbReference type="GeneID" id="19201925"/>
<protein>
    <submittedName>
        <fullName evidence="2">Uncharacterized protein</fullName>
    </submittedName>
</protein>
<dbReference type="AlphaFoldDB" id="A0A5M3MSR4"/>
<feature type="transmembrane region" description="Helical" evidence="1">
    <location>
        <begin position="31"/>
        <end position="54"/>
    </location>
</feature>
<dbReference type="RefSeq" id="XP_007768879.1">
    <property type="nucleotide sequence ID" value="XM_007770689.1"/>
</dbReference>
<name>A0A5M3MSR4_CONPW</name>
<feature type="transmembrane region" description="Helical" evidence="1">
    <location>
        <begin position="264"/>
        <end position="286"/>
    </location>
</feature>
<accession>A0A5M3MSR4</accession>
<dbReference type="OMA" id="ESEGHEM"/>
<gene>
    <name evidence="2" type="ORF">CONPUDRAFT_144291</name>
</gene>
<keyword evidence="1" id="KW-0472">Membrane</keyword>
<dbReference type="EMBL" id="JH711578">
    <property type="protein sequence ID" value="EIW81571.1"/>
    <property type="molecule type" value="Genomic_DNA"/>
</dbReference>
<keyword evidence="3" id="KW-1185">Reference proteome</keyword>
<organism evidence="2 3">
    <name type="scientific">Coniophora puteana (strain RWD-64-598)</name>
    <name type="common">Brown rot fungus</name>
    <dbReference type="NCBI Taxonomy" id="741705"/>
    <lineage>
        <taxon>Eukaryota</taxon>
        <taxon>Fungi</taxon>
        <taxon>Dikarya</taxon>
        <taxon>Basidiomycota</taxon>
        <taxon>Agaricomycotina</taxon>
        <taxon>Agaricomycetes</taxon>
        <taxon>Agaricomycetidae</taxon>
        <taxon>Boletales</taxon>
        <taxon>Coniophorineae</taxon>
        <taxon>Coniophoraceae</taxon>
        <taxon>Coniophora</taxon>
    </lineage>
</organism>
<reference evidence="3" key="1">
    <citation type="journal article" date="2012" name="Science">
        <title>The Paleozoic origin of enzymatic lignin decomposition reconstructed from 31 fungal genomes.</title>
        <authorList>
            <person name="Floudas D."/>
            <person name="Binder M."/>
            <person name="Riley R."/>
            <person name="Barry K."/>
            <person name="Blanchette R.A."/>
            <person name="Henrissat B."/>
            <person name="Martinez A.T."/>
            <person name="Otillar R."/>
            <person name="Spatafora J.W."/>
            <person name="Yadav J.S."/>
            <person name="Aerts A."/>
            <person name="Benoit I."/>
            <person name="Boyd A."/>
            <person name="Carlson A."/>
            <person name="Copeland A."/>
            <person name="Coutinho P.M."/>
            <person name="de Vries R.P."/>
            <person name="Ferreira P."/>
            <person name="Findley K."/>
            <person name="Foster B."/>
            <person name="Gaskell J."/>
            <person name="Glotzer D."/>
            <person name="Gorecki P."/>
            <person name="Heitman J."/>
            <person name="Hesse C."/>
            <person name="Hori C."/>
            <person name="Igarashi K."/>
            <person name="Jurgens J.A."/>
            <person name="Kallen N."/>
            <person name="Kersten P."/>
            <person name="Kohler A."/>
            <person name="Kuees U."/>
            <person name="Kumar T.K.A."/>
            <person name="Kuo A."/>
            <person name="LaButti K."/>
            <person name="Larrondo L.F."/>
            <person name="Lindquist E."/>
            <person name="Ling A."/>
            <person name="Lombard V."/>
            <person name="Lucas S."/>
            <person name="Lundell T."/>
            <person name="Martin R."/>
            <person name="McLaughlin D.J."/>
            <person name="Morgenstern I."/>
            <person name="Morin E."/>
            <person name="Murat C."/>
            <person name="Nagy L.G."/>
            <person name="Nolan M."/>
            <person name="Ohm R.A."/>
            <person name="Patyshakuliyeva A."/>
            <person name="Rokas A."/>
            <person name="Ruiz-Duenas F.J."/>
            <person name="Sabat G."/>
            <person name="Salamov A."/>
            <person name="Samejima M."/>
            <person name="Schmutz J."/>
            <person name="Slot J.C."/>
            <person name="St John F."/>
            <person name="Stenlid J."/>
            <person name="Sun H."/>
            <person name="Sun S."/>
            <person name="Syed K."/>
            <person name="Tsang A."/>
            <person name="Wiebenga A."/>
            <person name="Young D."/>
            <person name="Pisabarro A."/>
            <person name="Eastwood D.C."/>
            <person name="Martin F."/>
            <person name="Cullen D."/>
            <person name="Grigoriev I.V."/>
            <person name="Hibbett D.S."/>
        </authorList>
    </citation>
    <scope>NUCLEOTIDE SEQUENCE [LARGE SCALE GENOMIC DNA]</scope>
    <source>
        <strain evidence="3">RWD-64-598 SS2</strain>
    </source>
</reference>